<gene>
    <name evidence="1" type="ORF">Lbir_0860</name>
    <name evidence="2" type="ORF">NCTC12437_01464</name>
</gene>
<name>A0A378IAA2_9GAMM</name>
<dbReference type="EMBL" id="UGNW01000001">
    <property type="protein sequence ID" value="STX31690.1"/>
    <property type="molecule type" value="Genomic_DNA"/>
</dbReference>
<dbReference type="Proteomes" id="UP000054735">
    <property type="component" value="Unassembled WGS sequence"/>
</dbReference>
<dbReference type="AlphaFoldDB" id="A0A378IAA2"/>
<evidence type="ECO:0000313" key="2">
    <source>
        <dbReference type="EMBL" id="STX31690.1"/>
    </source>
</evidence>
<proteinExistence type="predicted"/>
<accession>A0A378IAA2</accession>
<keyword evidence="3" id="KW-1185">Reference proteome</keyword>
<sequence length="836" mass="94468">MCMKMPEKTQKEMKLTTAVELIDLILKTIDDPALMAKAIDGPKGLWNGTSKIKITDPKLGLYFDSNGNLKEGYGFDSRIDEFLKNLPKDDALSSRDQFVLYGLFFSGPAELFETKMPTDFIASGGSTNSPEFEAWNAMGPVCTVEAPHAIYSELKPVQSIDNLKTQLLAVRQRFINKIGYDDISIAATQNPQLLNNRRNLEEIAEIKENDKPQMLKDLERNLTINGQKLDLEKNSALAGQIATALDISEDEAEKLIKAQSQHIYYAANCFISPQQGAAIHEQLSERGIFVQWNTDSIVWDISKEGDELAQTVIVKNMEFYDDRKTLIHTIDCSLRIDFTFNKEEGVWKRNDLVHFKGDEAAKEFMTQLMTEQAFKINNQPVLKPLVPYQFPKIDTLLGFYRFDRDLFAQRLKGIVPDHAESIMGFLHGMEDELAKKNLTLRDFLENNNPQALPGFLSENPEIKSFLENGEIVISSLIQNQKKLMPSPKEDALVWKYDALQRIPFANEAGLKKYLDVVGKLLTAGEVLDALMTNAKGIEKPENAWKLEKMVGLWKQTYPDYASIPEENIKSILVKLSQFSDFAVSNSPVFEQLITHLVMLDDLQSKEIPSKLGCRVLIAHLMSLVDGLPDKEKNEFTAIYKNTILDHDIAMQEALIAAKIPLKHSLAALAQQYNIFPMHSVNDVLHFEREEENQRAFFTAIADLRMQAESPLVSNADRAIIKNMADNLTMHGMVYFTGESHDKKDLNEFKQTARNLVENAENHLSSTSKSWLGRQIQKLLAWIGNYISFLKPKEEPAQHSVSTVKNTISFLNFKAEVKAVREEGVEAEPEPQAPSPS</sequence>
<evidence type="ECO:0000313" key="3">
    <source>
        <dbReference type="Proteomes" id="UP000054735"/>
    </source>
</evidence>
<dbReference type="Proteomes" id="UP000255066">
    <property type="component" value="Unassembled WGS sequence"/>
</dbReference>
<reference evidence="2 4" key="2">
    <citation type="submission" date="2018-06" db="EMBL/GenBank/DDBJ databases">
        <authorList>
            <consortium name="Pathogen Informatics"/>
            <person name="Doyle S."/>
        </authorList>
    </citation>
    <scope>NUCLEOTIDE SEQUENCE [LARGE SCALE GENOMIC DNA]</scope>
    <source>
        <strain evidence="2 4">NCTC12437</strain>
    </source>
</reference>
<reference evidence="1 3" key="1">
    <citation type="submission" date="2015-11" db="EMBL/GenBank/DDBJ databases">
        <title>Genomic analysis of 38 Legionella species identifies large and diverse effector repertoires.</title>
        <authorList>
            <person name="Burstein D."/>
            <person name="Amaro F."/>
            <person name="Zusman T."/>
            <person name="Lifshitz Z."/>
            <person name="Cohen O."/>
            <person name="Gilbert J.A."/>
            <person name="Pupko T."/>
            <person name="Shuman H.A."/>
            <person name="Segal G."/>
        </authorList>
    </citation>
    <scope>NUCLEOTIDE SEQUENCE [LARGE SCALE GENOMIC DNA]</scope>
    <source>
        <strain evidence="1 3">CDC#1407-AL-14</strain>
    </source>
</reference>
<protein>
    <submittedName>
        <fullName evidence="2">Uncharacterized protein</fullName>
    </submittedName>
</protein>
<organism evidence="2 4">
    <name type="scientific">Legionella birminghamensis</name>
    <dbReference type="NCBI Taxonomy" id="28083"/>
    <lineage>
        <taxon>Bacteria</taxon>
        <taxon>Pseudomonadati</taxon>
        <taxon>Pseudomonadota</taxon>
        <taxon>Gammaproteobacteria</taxon>
        <taxon>Legionellales</taxon>
        <taxon>Legionellaceae</taxon>
        <taxon>Legionella</taxon>
    </lineage>
</organism>
<evidence type="ECO:0000313" key="1">
    <source>
        <dbReference type="EMBL" id="KTC74395.1"/>
    </source>
</evidence>
<evidence type="ECO:0000313" key="4">
    <source>
        <dbReference type="Proteomes" id="UP000255066"/>
    </source>
</evidence>
<dbReference type="EMBL" id="LNXT01000010">
    <property type="protein sequence ID" value="KTC74395.1"/>
    <property type="molecule type" value="Genomic_DNA"/>
</dbReference>